<reference evidence="2 3" key="1">
    <citation type="submission" date="2023-07" db="EMBL/GenBank/DDBJ databases">
        <title>Genomic Encyclopedia of Type Strains, Phase IV (KMG-IV): sequencing the most valuable type-strain genomes for metagenomic binning, comparative biology and taxonomic classification.</title>
        <authorList>
            <person name="Goeker M."/>
        </authorList>
    </citation>
    <scope>NUCLEOTIDE SEQUENCE [LARGE SCALE GENOMIC DNA]</scope>
    <source>
        <strain evidence="2 3">DSM 16460</strain>
    </source>
</reference>
<sequence length="119" mass="13792">MAKLSQKKQDELIAEEIDKIHENLEEISEEKKKIAKPLIERIAFMTITLQILEDNIKTKGPTYKLEQGNQKMFVENPAQKSYNTMINRYTAAYNKLFDLLPDEPPKDPDDGFDDFVDGK</sequence>
<name>A0ABT9VDF0_9BACI</name>
<protein>
    <recommendedName>
        <fullName evidence="4">P27 family phage terminase small subunit</fullName>
    </recommendedName>
</protein>
<dbReference type="Proteomes" id="UP001224359">
    <property type="component" value="Unassembled WGS sequence"/>
</dbReference>
<keyword evidence="3" id="KW-1185">Reference proteome</keyword>
<feature type="compositionally biased region" description="Acidic residues" evidence="1">
    <location>
        <begin position="110"/>
        <end position="119"/>
    </location>
</feature>
<proteinExistence type="predicted"/>
<organism evidence="2 3">
    <name type="scientific">Alkalibacillus salilacus</name>
    <dbReference type="NCBI Taxonomy" id="284582"/>
    <lineage>
        <taxon>Bacteria</taxon>
        <taxon>Bacillati</taxon>
        <taxon>Bacillota</taxon>
        <taxon>Bacilli</taxon>
        <taxon>Bacillales</taxon>
        <taxon>Bacillaceae</taxon>
        <taxon>Alkalibacillus</taxon>
    </lineage>
</organism>
<evidence type="ECO:0000313" key="3">
    <source>
        <dbReference type="Proteomes" id="UP001224359"/>
    </source>
</evidence>
<evidence type="ECO:0000313" key="2">
    <source>
        <dbReference type="EMBL" id="MDQ0158971.1"/>
    </source>
</evidence>
<dbReference type="EMBL" id="JAUSTQ010000003">
    <property type="protein sequence ID" value="MDQ0158971.1"/>
    <property type="molecule type" value="Genomic_DNA"/>
</dbReference>
<feature type="region of interest" description="Disordered" evidence="1">
    <location>
        <begin position="100"/>
        <end position="119"/>
    </location>
</feature>
<gene>
    <name evidence="2" type="ORF">J2S77_000935</name>
</gene>
<dbReference type="RefSeq" id="WP_306975101.1">
    <property type="nucleotide sequence ID" value="NZ_JAUSTQ010000003.1"/>
</dbReference>
<evidence type="ECO:0008006" key="4">
    <source>
        <dbReference type="Google" id="ProtNLM"/>
    </source>
</evidence>
<accession>A0ABT9VDF0</accession>
<comment type="caution">
    <text evidence="2">The sequence shown here is derived from an EMBL/GenBank/DDBJ whole genome shotgun (WGS) entry which is preliminary data.</text>
</comment>
<evidence type="ECO:0000256" key="1">
    <source>
        <dbReference type="SAM" id="MobiDB-lite"/>
    </source>
</evidence>